<dbReference type="AlphaFoldDB" id="I3U3G1"/>
<evidence type="ECO:0000313" key="1">
    <source>
        <dbReference type="EMBL" id="AFK59549.1"/>
    </source>
</evidence>
<evidence type="ECO:0000313" key="2">
    <source>
        <dbReference type="Proteomes" id="UP000005269"/>
    </source>
</evidence>
<proteinExistence type="predicted"/>
<keyword evidence="2" id="KW-1185">Reference proteome</keyword>
<accession>I3U3G1</accession>
<sequence>MVTNVSVITDAIAAPFWLNTGIKIAFKIILQILPVTTHRKNFFHYQLLKEADQIHHLKEAS</sequence>
<dbReference type="KEGG" id="efu:HMPREF0351_11925"/>
<protein>
    <submittedName>
        <fullName evidence="1">Uncharacterized protein</fullName>
    </submittedName>
</protein>
<dbReference type="EMBL" id="CP003583">
    <property type="protein sequence ID" value="AFK59549.1"/>
    <property type="molecule type" value="Genomic_DNA"/>
</dbReference>
<name>I3U3G1_ENTFD</name>
<gene>
    <name evidence="1" type="ORF">HMPREF0351_11925</name>
</gene>
<organism evidence="1 2">
    <name type="scientific">Enterococcus faecium (strain ATCC BAA-472 / TX0016 / DO)</name>
    <dbReference type="NCBI Taxonomy" id="333849"/>
    <lineage>
        <taxon>Bacteria</taxon>
        <taxon>Bacillati</taxon>
        <taxon>Bacillota</taxon>
        <taxon>Bacilli</taxon>
        <taxon>Lactobacillales</taxon>
        <taxon>Enterococcaceae</taxon>
        <taxon>Enterococcus</taxon>
    </lineage>
</organism>
<dbReference type="HOGENOM" id="CLU_2915275_0_0_9"/>
<dbReference type="Proteomes" id="UP000005269">
    <property type="component" value="Chromosome"/>
</dbReference>
<reference evidence="1 2" key="1">
    <citation type="journal article" date="2012" name="BMC Microbiol.">
        <title>Complete genome sequence of Enterococcus faecium strain TX16 and comparative genomic analysis of Enterococcus faecium genomes.</title>
        <authorList>
            <person name="Qin X."/>
            <person name="Galloway-Pena J.R."/>
            <person name="Sillanpaa J."/>
            <person name="Hyeob Roh J."/>
            <person name="Nallapareddy S.R."/>
            <person name="Chowdhury S."/>
            <person name="Bourgogne A."/>
            <person name="Choudhury T."/>
            <person name="Munzy D.M."/>
            <person name="Buhay C.J."/>
            <person name="Ding Y."/>
            <person name="Dugan-Rocha S."/>
            <person name="Liu W."/>
            <person name="Kovar C."/>
            <person name="Sodergren E."/>
            <person name="Highlander S."/>
            <person name="Petrosino J.F."/>
            <person name="Worley K.C."/>
            <person name="Gibbs R.A."/>
            <person name="Weinstock G.M."/>
            <person name="Murray B.E."/>
        </authorList>
    </citation>
    <scope>NUCLEOTIDE SEQUENCE [LARGE SCALE GENOMIC DNA]</scope>
    <source>
        <strain evidence="2">ATCC BAA-472 / TX0016 / DO</strain>
    </source>
</reference>